<evidence type="ECO:0000313" key="2">
    <source>
        <dbReference type="Proteomes" id="UP000009168"/>
    </source>
</evidence>
<name>Q24CB8_TETTS</name>
<dbReference type="EMBL" id="GG662371">
    <property type="protein sequence ID" value="EAS05456.2"/>
    <property type="molecule type" value="Genomic_DNA"/>
</dbReference>
<dbReference type="Proteomes" id="UP000009168">
    <property type="component" value="Unassembled WGS sequence"/>
</dbReference>
<dbReference type="InParanoid" id="Q24CB8"/>
<sequence>MTEFFSTQDKEVKNLTDKVQNHFSKNVYQGRHKNRYQKLLENKMLSSEYNLKDSCNIFSKKQIDEQFFITLPDLKQIYENEKKIISQWEQIVKDKQYESKKQSENNSKERIHTISSNFEVYDGDFNKKIIRRSSTLALLNAERKDIQPEQHHTEVDQLNSNYLRRKSIDKNYNFLAKSALQNKVKNNYGVMPTYSDYQKLKHDSLQGFETFQTNFYSTFYETPKLNEKEKPFKQIKKQKLFQTARIQDEQKNIENKQIVTFPQQQKKCVQKSNLLKEQNESVDFKQISFYNDSNGFQKNKTNNQNSSRFSFSNIKDIQILKQTLKEQSDTQQLPNQKKLNEDFKKKFDKFKFINKIDLEMGVNYTFEEHMERICKDKETLQNFQNHINNVQLGQQSINNPNQNNNQFDSKINISLNSKHISSQIQSKVQFNSKINVSKTNALSSSQISVKDGILHSIRKKREESNYTTQPSQSTNHQLVHKTVSTPAAIIEVPNNLFMKNSNKRQSILSLQQSQSVVQNFNFPFQFLTSLSREESTKINTVQSFFPDFINNLRFLEKYKQTKKRAARALKKILGWNEKMAPLILTEDGTEIKKDLDFQTAFFEEVIKNQKQNSLRDAAQNKKDVGNKLNSSANPNIITLSFDVIWESFQKYQYLNKNLIEVLERKEKELFKQYRSSLLEEIVDIHKMQSQQLNKYPLSNKQYQILVTLPRNISYILDRKNYLQKEQALDNLVMSEINLGQFPFLLQFDRIRSKYINLSNQVIRNYEKHV</sequence>
<protein>
    <submittedName>
        <fullName evidence="1">Uncharacterized protein</fullName>
    </submittedName>
</protein>
<gene>
    <name evidence="1" type="ORF">TTHERM_01079330</name>
</gene>
<dbReference type="GeneID" id="7826383"/>
<dbReference type="KEGG" id="tet:TTHERM_01079330"/>
<dbReference type="HOGENOM" id="CLU_856574_0_0_1"/>
<reference evidence="2" key="1">
    <citation type="journal article" date="2006" name="PLoS Biol.">
        <title>Macronuclear genome sequence of the ciliate Tetrahymena thermophila, a model eukaryote.</title>
        <authorList>
            <person name="Eisen J.A."/>
            <person name="Coyne R.S."/>
            <person name="Wu M."/>
            <person name="Wu D."/>
            <person name="Thiagarajan M."/>
            <person name="Wortman J.R."/>
            <person name="Badger J.H."/>
            <person name="Ren Q."/>
            <person name="Amedeo P."/>
            <person name="Jones K.M."/>
            <person name="Tallon L.J."/>
            <person name="Delcher A.L."/>
            <person name="Salzberg S.L."/>
            <person name="Silva J.C."/>
            <person name="Haas B.J."/>
            <person name="Majoros W.H."/>
            <person name="Farzad M."/>
            <person name="Carlton J.M."/>
            <person name="Smith R.K. Jr."/>
            <person name="Garg J."/>
            <person name="Pearlman R.E."/>
            <person name="Karrer K.M."/>
            <person name="Sun L."/>
            <person name="Manning G."/>
            <person name="Elde N.C."/>
            <person name="Turkewitz A.P."/>
            <person name="Asai D.J."/>
            <person name="Wilkes D.E."/>
            <person name="Wang Y."/>
            <person name="Cai H."/>
            <person name="Collins K."/>
            <person name="Stewart B.A."/>
            <person name="Lee S.R."/>
            <person name="Wilamowska K."/>
            <person name="Weinberg Z."/>
            <person name="Ruzzo W.L."/>
            <person name="Wloga D."/>
            <person name="Gaertig J."/>
            <person name="Frankel J."/>
            <person name="Tsao C.-C."/>
            <person name="Gorovsky M.A."/>
            <person name="Keeling P.J."/>
            <person name="Waller R.F."/>
            <person name="Patron N.J."/>
            <person name="Cherry J.M."/>
            <person name="Stover N.A."/>
            <person name="Krieger C.J."/>
            <person name="del Toro C."/>
            <person name="Ryder H.F."/>
            <person name="Williamson S.C."/>
            <person name="Barbeau R.A."/>
            <person name="Hamilton E.P."/>
            <person name="Orias E."/>
        </authorList>
    </citation>
    <scope>NUCLEOTIDE SEQUENCE [LARGE SCALE GENOMIC DNA]</scope>
    <source>
        <strain evidence="2">SB210</strain>
    </source>
</reference>
<dbReference type="RefSeq" id="XP_001025701.2">
    <property type="nucleotide sequence ID" value="XM_001025701.2"/>
</dbReference>
<organism evidence="1 2">
    <name type="scientific">Tetrahymena thermophila (strain SB210)</name>
    <dbReference type="NCBI Taxonomy" id="312017"/>
    <lineage>
        <taxon>Eukaryota</taxon>
        <taxon>Sar</taxon>
        <taxon>Alveolata</taxon>
        <taxon>Ciliophora</taxon>
        <taxon>Intramacronucleata</taxon>
        <taxon>Oligohymenophorea</taxon>
        <taxon>Hymenostomatida</taxon>
        <taxon>Tetrahymenina</taxon>
        <taxon>Tetrahymenidae</taxon>
        <taxon>Tetrahymena</taxon>
    </lineage>
</organism>
<dbReference type="AlphaFoldDB" id="Q24CB8"/>
<keyword evidence="2" id="KW-1185">Reference proteome</keyword>
<proteinExistence type="predicted"/>
<accession>Q24CB8</accession>
<evidence type="ECO:0000313" key="1">
    <source>
        <dbReference type="EMBL" id="EAS05456.2"/>
    </source>
</evidence>